<dbReference type="Proteomes" id="UP000054558">
    <property type="component" value="Unassembled WGS sequence"/>
</dbReference>
<gene>
    <name evidence="7" type="ORF">KFL_000450180</name>
</gene>
<dbReference type="PANTHER" id="PTHR34113:SF3">
    <property type="entry name" value="PROTEIN EARLY STARVATION 1, CHLOROPLASTIC"/>
    <property type="match status" value="1"/>
</dbReference>
<evidence type="ECO:0000256" key="6">
    <source>
        <dbReference type="SAM" id="MobiDB-lite"/>
    </source>
</evidence>
<sequence>MSSTMALLERASIPLGKGLLGPPYVQLPKLHSGHCGKATILRGSITQPFGEGPNAAVADHRREPTANLAFAFSVLLSGPDRQSKKQKRARGQKQVCHARANEHPSLGSLQHWARRRRATPLQPRSEVEEWGWGSGSDRLDTASHVTLATGTPTPSLPFASARPRIFEEVPASARQMKMNCVPPLRDIPPQRDTGIASEQEWSIDLVNVKWGRETGINEDGSTWWKESGEDLGENGFRSRWTVMGGRNKDGTSEWKETWWEKSDWTGYRELGAEKSGRNAPGDSWWETWQEVFRQDEWSGLTRIEKSAHKQAKSKSGGVWNEKWWEKYNAKGWTEKGAHKYGKLNDQAWWEKWGEQYDGRGAVVKWTDKWAESSMGTRWGDKWEERFDRGKGMRNGETWHVKENGERWNRTWGERHDGSGLVQKFGRSSSGESWDIEQEENTYYDAQPHYGWAEAVANSLQLLAIEIRPKPPAGPPSAPGEPSSSGAPSAASDESGLTSESGVTSSEGAESVSSQGSQGSSETPTSSNAPPSTEPPPPPGT</sequence>
<comment type="similarity">
    <text evidence="5">Belongs to the ESV1 family.</text>
</comment>
<dbReference type="InterPro" id="IPR052495">
    <property type="entry name" value="Alpha-glucan_binding_chloro"/>
</dbReference>
<keyword evidence="4" id="KW-0809">Transit peptide</keyword>
<feature type="region of interest" description="Disordered" evidence="6">
    <location>
        <begin position="466"/>
        <end position="540"/>
    </location>
</feature>
<feature type="compositionally biased region" description="Pro residues" evidence="6">
    <location>
        <begin position="531"/>
        <end position="540"/>
    </location>
</feature>
<proteinExistence type="inferred from homology"/>
<dbReference type="GO" id="GO:0009570">
    <property type="term" value="C:chloroplast stroma"/>
    <property type="evidence" value="ECO:0007669"/>
    <property type="project" value="UniProtKB-SubCell"/>
</dbReference>
<dbReference type="AlphaFoldDB" id="A0A1Y1HQJ3"/>
<evidence type="ECO:0000313" key="8">
    <source>
        <dbReference type="Proteomes" id="UP000054558"/>
    </source>
</evidence>
<dbReference type="OrthoDB" id="343842at2759"/>
<evidence type="ECO:0000256" key="3">
    <source>
        <dbReference type="ARBA" id="ARBA00022640"/>
    </source>
</evidence>
<evidence type="ECO:0000256" key="2">
    <source>
        <dbReference type="ARBA" id="ARBA00022528"/>
    </source>
</evidence>
<protein>
    <submittedName>
        <fullName evidence="7">Uncharacterized protein</fullName>
    </submittedName>
</protein>
<dbReference type="OMA" id="NGLRCRW"/>
<keyword evidence="8" id="KW-1185">Reference proteome</keyword>
<feature type="region of interest" description="Disordered" evidence="6">
    <location>
        <begin position="114"/>
        <end position="135"/>
    </location>
</feature>
<name>A0A1Y1HQJ3_KLENI</name>
<comment type="subcellular location">
    <subcellularLocation>
        <location evidence="1">Plastid</location>
        <location evidence="1">Chloroplast stroma</location>
    </subcellularLocation>
</comment>
<accession>A0A1Y1HQJ3</accession>
<feature type="region of interest" description="Disordered" evidence="6">
    <location>
        <begin position="410"/>
        <end position="434"/>
    </location>
</feature>
<feature type="compositionally biased region" description="Low complexity" evidence="6">
    <location>
        <begin position="479"/>
        <end position="530"/>
    </location>
</feature>
<keyword evidence="2" id="KW-0150">Chloroplast</keyword>
<dbReference type="EMBL" id="DF236994">
    <property type="protein sequence ID" value="GAQ80062.1"/>
    <property type="molecule type" value="Genomic_DNA"/>
</dbReference>
<reference evidence="7 8" key="1">
    <citation type="journal article" date="2014" name="Nat. Commun.">
        <title>Klebsormidium flaccidum genome reveals primary factors for plant terrestrial adaptation.</title>
        <authorList>
            <person name="Hori K."/>
            <person name="Maruyama F."/>
            <person name="Fujisawa T."/>
            <person name="Togashi T."/>
            <person name="Yamamoto N."/>
            <person name="Seo M."/>
            <person name="Sato S."/>
            <person name="Yamada T."/>
            <person name="Mori H."/>
            <person name="Tajima N."/>
            <person name="Moriyama T."/>
            <person name="Ikeuchi M."/>
            <person name="Watanabe M."/>
            <person name="Wada H."/>
            <person name="Kobayashi K."/>
            <person name="Saito M."/>
            <person name="Masuda T."/>
            <person name="Sasaki-Sekimoto Y."/>
            <person name="Mashiguchi K."/>
            <person name="Awai K."/>
            <person name="Shimojima M."/>
            <person name="Masuda S."/>
            <person name="Iwai M."/>
            <person name="Nobusawa T."/>
            <person name="Narise T."/>
            <person name="Kondo S."/>
            <person name="Saito H."/>
            <person name="Sato R."/>
            <person name="Murakawa M."/>
            <person name="Ihara Y."/>
            <person name="Oshima-Yamada Y."/>
            <person name="Ohtaka K."/>
            <person name="Satoh M."/>
            <person name="Sonobe K."/>
            <person name="Ishii M."/>
            <person name="Ohtani R."/>
            <person name="Kanamori-Sato M."/>
            <person name="Honoki R."/>
            <person name="Miyazaki D."/>
            <person name="Mochizuki H."/>
            <person name="Umetsu J."/>
            <person name="Higashi K."/>
            <person name="Shibata D."/>
            <person name="Kamiya Y."/>
            <person name="Sato N."/>
            <person name="Nakamura Y."/>
            <person name="Tabata S."/>
            <person name="Ida S."/>
            <person name="Kurokawa K."/>
            <person name="Ohta H."/>
        </authorList>
    </citation>
    <scope>NUCLEOTIDE SEQUENCE [LARGE SCALE GENOMIC DNA]</scope>
    <source>
        <strain evidence="7 8">NIES-2285</strain>
    </source>
</reference>
<dbReference type="GO" id="GO:2000904">
    <property type="term" value="P:regulation of starch metabolic process"/>
    <property type="evidence" value="ECO:0000318"/>
    <property type="project" value="GO_Central"/>
</dbReference>
<keyword evidence="3" id="KW-0934">Plastid</keyword>
<evidence type="ECO:0000256" key="4">
    <source>
        <dbReference type="ARBA" id="ARBA00022946"/>
    </source>
</evidence>
<dbReference type="PANTHER" id="PTHR34113">
    <property type="entry name" value="INACTIVE PURPLE ACID PHOSPHATASE-LIKE PROTEIN"/>
    <property type="match status" value="1"/>
</dbReference>
<evidence type="ECO:0000256" key="1">
    <source>
        <dbReference type="ARBA" id="ARBA00004470"/>
    </source>
</evidence>
<dbReference type="GO" id="GO:0005982">
    <property type="term" value="P:starch metabolic process"/>
    <property type="evidence" value="ECO:0000318"/>
    <property type="project" value="GO_Central"/>
</dbReference>
<organism evidence="7 8">
    <name type="scientific">Klebsormidium nitens</name>
    <name type="common">Green alga</name>
    <name type="synonym">Ulothrix nitens</name>
    <dbReference type="NCBI Taxonomy" id="105231"/>
    <lineage>
        <taxon>Eukaryota</taxon>
        <taxon>Viridiplantae</taxon>
        <taxon>Streptophyta</taxon>
        <taxon>Klebsormidiophyceae</taxon>
        <taxon>Klebsormidiales</taxon>
        <taxon>Klebsormidiaceae</taxon>
        <taxon>Klebsormidium</taxon>
    </lineage>
</organism>
<evidence type="ECO:0000313" key="7">
    <source>
        <dbReference type="EMBL" id="GAQ80062.1"/>
    </source>
</evidence>
<feature type="compositionally biased region" description="Pro residues" evidence="6">
    <location>
        <begin position="469"/>
        <end position="478"/>
    </location>
</feature>
<evidence type="ECO:0000256" key="5">
    <source>
        <dbReference type="ARBA" id="ARBA00038237"/>
    </source>
</evidence>